<dbReference type="EMBL" id="JADGKB010000001">
    <property type="protein sequence ID" value="KAJ3262652.1"/>
    <property type="molecule type" value="Genomic_DNA"/>
</dbReference>
<dbReference type="GO" id="GO:0003697">
    <property type="term" value="F:single-stranded DNA binding"/>
    <property type="evidence" value="ECO:0007669"/>
    <property type="project" value="InterPro"/>
</dbReference>
<evidence type="ECO:0000256" key="7">
    <source>
        <dbReference type="ARBA" id="ARBA00023128"/>
    </source>
</evidence>
<reference evidence="10" key="1">
    <citation type="submission" date="2020-05" db="EMBL/GenBank/DDBJ databases">
        <title>Phylogenomic resolution of chytrid fungi.</title>
        <authorList>
            <person name="Stajich J.E."/>
            <person name="Amses K."/>
            <person name="Simmons R."/>
            <person name="Seto K."/>
            <person name="Myers J."/>
            <person name="Bonds A."/>
            <person name="Quandt C.A."/>
            <person name="Barry K."/>
            <person name="Liu P."/>
            <person name="Grigoriev I."/>
            <person name="Longcore J.E."/>
            <person name="James T.Y."/>
        </authorList>
    </citation>
    <scope>NUCLEOTIDE SEQUENCE</scope>
    <source>
        <strain evidence="10">PLAUS21</strain>
    </source>
</reference>
<protein>
    <recommendedName>
        <fullName evidence="3">Mitochondrial genome maintenance protein MGM101</fullName>
    </recommendedName>
</protein>
<accession>A0AAD5UQM3</accession>
<comment type="caution">
    <text evidence="10">The sequence shown here is derived from an EMBL/GenBank/DDBJ whole genome shotgun (WGS) entry which is preliminary data.</text>
</comment>
<evidence type="ECO:0000256" key="3">
    <source>
        <dbReference type="ARBA" id="ARBA00013628"/>
    </source>
</evidence>
<dbReference type="AlphaFoldDB" id="A0AAD5UQM3"/>
<evidence type="ECO:0000256" key="9">
    <source>
        <dbReference type="ARBA" id="ARBA00023271"/>
    </source>
</evidence>
<gene>
    <name evidence="10" type="ORF">HK103_000181</name>
</gene>
<proteinExistence type="inferred from homology"/>
<dbReference type="GO" id="GO:0000725">
    <property type="term" value="P:recombinational repair"/>
    <property type="evidence" value="ECO:0007669"/>
    <property type="project" value="TreeGrafter"/>
</dbReference>
<evidence type="ECO:0000256" key="8">
    <source>
        <dbReference type="ARBA" id="ARBA00023204"/>
    </source>
</evidence>
<keyword evidence="4" id="KW-0227">DNA damage</keyword>
<dbReference type="Pfam" id="PF06420">
    <property type="entry name" value="Mgm101p"/>
    <property type="match status" value="1"/>
</dbReference>
<keyword evidence="7" id="KW-0496">Mitochondrion</keyword>
<dbReference type="Proteomes" id="UP001210925">
    <property type="component" value="Unassembled WGS sequence"/>
</dbReference>
<sequence>MIIIRGLANKFRSMNAVRVGLNSHYGFSPLYSLKRWYSEEKLESVVFQGESVQQEYTGVSQEGFSPEILSILNAPIREEDIEVTPDGHLYLPGIKYRRILNQSFGPGGWALVTVSVTVSVSVPRGPHTTINKTLSREYALYAHGRFIAQARGEQAYFSDEGIPTATEGCKSNALTRCCKDLGIAFELWDPRFIRKFKSENVVMVQGVHVRTGQSKWLYKLKNDTLEYPYKEKEQPKTFKK</sequence>
<evidence type="ECO:0000256" key="1">
    <source>
        <dbReference type="ARBA" id="ARBA00004436"/>
    </source>
</evidence>
<evidence type="ECO:0000256" key="6">
    <source>
        <dbReference type="ARBA" id="ARBA00023125"/>
    </source>
</evidence>
<evidence type="ECO:0000256" key="4">
    <source>
        <dbReference type="ARBA" id="ARBA00022763"/>
    </source>
</evidence>
<dbReference type="PANTHER" id="PTHR31404:SF0">
    <property type="entry name" value="MITOCHONDRIAL GENOME MAINTENANCE PROTEIN MGM101"/>
    <property type="match status" value="1"/>
</dbReference>
<comment type="similarity">
    <text evidence="2">Belongs to the MGM101 family.</text>
</comment>
<keyword evidence="9" id="KW-1135">Mitochondrion nucleoid</keyword>
<evidence type="ECO:0000313" key="10">
    <source>
        <dbReference type="EMBL" id="KAJ3262652.1"/>
    </source>
</evidence>
<dbReference type="GO" id="GO:0000262">
    <property type="term" value="C:mitochondrial chromosome"/>
    <property type="evidence" value="ECO:0007669"/>
    <property type="project" value="InterPro"/>
</dbReference>
<dbReference type="InterPro" id="IPR009446">
    <property type="entry name" value="Mgm101"/>
</dbReference>
<keyword evidence="6" id="KW-0238">DNA-binding</keyword>
<dbReference type="GO" id="GO:0036297">
    <property type="term" value="P:interstrand cross-link repair"/>
    <property type="evidence" value="ECO:0007669"/>
    <property type="project" value="TreeGrafter"/>
</dbReference>
<evidence type="ECO:0000256" key="2">
    <source>
        <dbReference type="ARBA" id="ARBA00007053"/>
    </source>
</evidence>
<organism evidence="10 11">
    <name type="scientific">Boothiomyces macroporosus</name>
    <dbReference type="NCBI Taxonomy" id="261099"/>
    <lineage>
        <taxon>Eukaryota</taxon>
        <taxon>Fungi</taxon>
        <taxon>Fungi incertae sedis</taxon>
        <taxon>Chytridiomycota</taxon>
        <taxon>Chytridiomycota incertae sedis</taxon>
        <taxon>Chytridiomycetes</taxon>
        <taxon>Rhizophydiales</taxon>
        <taxon>Terramycetaceae</taxon>
        <taxon>Boothiomyces</taxon>
    </lineage>
</organism>
<keyword evidence="5" id="KW-0809">Transit peptide</keyword>
<comment type="subcellular location">
    <subcellularLocation>
        <location evidence="1">Mitochondrion matrix</location>
        <location evidence="1">Mitochondrion nucleoid</location>
    </subcellularLocation>
</comment>
<dbReference type="PANTHER" id="PTHR31404">
    <property type="entry name" value="MITOCHONDRIAL GENOME MAINTENANCE PROTEIN MGM101"/>
    <property type="match status" value="1"/>
</dbReference>
<evidence type="ECO:0000313" key="11">
    <source>
        <dbReference type="Proteomes" id="UP001210925"/>
    </source>
</evidence>
<keyword evidence="11" id="KW-1185">Reference proteome</keyword>
<keyword evidence="8" id="KW-0234">DNA repair</keyword>
<evidence type="ECO:0000256" key="5">
    <source>
        <dbReference type="ARBA" id="ARBA00022946"/>
    </source>
</evidence>
<name>A0AAD5UQM3_9FUNG</name>